<dbReference type="Proteomes" id="UP000616724">
    <property type="component" value="Unassembled WGS sequence"/>
</dbReference>
<proteinExistence type="predicted"/>
<dbReference type="AlphaFoldDB" id="A0A8J3RH04"/>
<keyword evidence="2" id="KW-1185">Reference proteome</keyword>
<organism evidence="1 2">
    <name type="scientific">Planobispora longispora</name>
    <dbReference type="NCBI Taxonomy" id="28887"/>
    <lineage>
        <taxon>Bacteria</taxon>
        <taxon>Bacillati</taxon>
        <taxon>Actinomycetota</taxon>
        <taxon>Actinomycetes</taxon>
        <taxon>Streptosporangiales</taxon>
        <taxon>Streptosporangiaceae</taxon>
        <taxon>Planobispora</taxon>
    </lineage>
</organism>
<comment type="caution">
    <text evidence="1">The sequence shown here is derived from an EMBL/GenBank/DDBJ whole genome shotgun (WGS) entry which is preliminary data.</text>
</comment>
<dbReference type="EMBL" id="BOOH01000011">
    <property type="protein sequence ID" value="GIH74714.1"/>
    <property type="molecule type" value="Genomic_DNA"/>
</dbReference>
<reference evidence="1 2" key="1">
    <citation type="submission" date="2021-01" db="EMBL/GenBank/DDBJ databases">
        <title>Whole genome shotgun sequence of Planobispora longispora NBRC 13918.</title>
        <authorList>
            <person name="Komaki H."/>
            <person name="Tamura T."/>
        </authorList>
    </citation>
    <scope>NUCLEOTIDE SEQUENCE [LARGE SCALE GENOMIC DNA]</scope>
    <source>
        <strain evidence="1 2">NBRC 13918</strain>
    </source>
</reference>
<protein>
    <submittedName>
        <fullName evidence="1">Uncharacterized protein</fullName>
    </submittedName>
</protein>
<sequence length="142" mass="15355">MAKKTESSEYVLYDASGSQVESFADSVAAPKAATMNAYVELRNGMVSFIIDLEVDPNTYPFQIVGGTIKSGICGAPWNVTGGRFGNDLYLEAVRKGQGSCAGSIIIVGERQDPDSWRGTYGFDGTSASFRHTTIFHRWSLSP</sequence>
<name>A0A8J3RH04_9ACTN</name>
<dbReference type="RefSeq" id="WP_203889434.1">
    <property type="nucleotide sequence ID" value="NZ_BOOH01000011.1"/>
</dbReference>
<evidence type="ECO:0000313" key="1">
    <source>
        <dbReference type="EMBL" id="GIH74714.1"/>
    </source>
</evidence>
<gene>
    <name evidence="1" type="ORF">Plo01_11430</name>
</gene>
<accession>A0A8J3RH04</accession>
<evidence type="ECO:0000313" key="2">
    <source>
        <dbReference type="Proteomes" id="UP000616724"/>
    </source>
</evidence>